<sequence length="170" mass="19260">MVTILRAMRRTWWCACGRPVPWAWDIWTSHASQHLIDPYFFSHVLHGLIFFAALNLLTKVPTHVKWILATVIEAGWEILENSPIIINRYREGTISLDYFGDSIANSIFDVIACLLGYAFASRVRPLTAIAFFLVVELVLLVTIRDCLTLNVIMLVSPVEAIKEWQSAGVS</sequence>
<comment type="caution">
    <text evidence="6">The sequence shown here is derived from an EMBL/GenBank/DDBJ whole genome shotgun (WGS) entry which is preliminary data.</text>
</comment>
<evidence type="ECO:0008006" key="8">
    <source>
        <dbReference type="Google" id="ProtNLM"/>
    </source>
</evidence>
<dbReference type="EMBL" id="SJPW01000001">
    <property type="protein sequence ID" value="TWU60579.1"/>
    <property type="molecule type" value="Genomic_DNA"/>
</dbReference>
<dbReference type="Proteomes" id="UP000318288">
    <property type="component" value="Unassembled WGS sequence"/>
</dbReference>
<feature type="transmembrane region" description="Helical" evidence="5">
    <location>
        <begin position="98"/>
        <end position="120"/>
    </location>
</feature>
<evidence type="ECO:0000256" key="3">
    <source>
        <dbReference type="ARBA" id="ARBA00022989"/>
    </source>
</evidence>
<keyword evidence="4 5" id="KW-0472">Membrane</keyword>
<dbReference type="InterPro" id="IPR019691">
    <property type="entry name" value="DUF2585"/>
</dbReference>
<keyword evidence="7" id="KW-1185">Reference proteome</keyword>
<reference evidence="6 7" key="1">
    <citation type="submission" date="2019-02" db="EMBL/GenBank/DDBJ databases">
        <title>Deep-cultivation of Planctomycetes and their phenomic and genomic characterization uncovers novel biology.</title>
        <authorList>
            <person name="Wiegand S."/>
            <person name="Jogler M."/>
            <person name="Boedeker C."/>
            <person name="Pinto D."/>
            <person name="Vollmers J."/>
            <person name="Rivas-Marin E."/>
            <person name="Kohn T."/>
            <person name="Peeters S.H."/>
            <person name="Heuer A."/>
            <person name="Rast P."/>
            <person name="Oberbeckmann S."/>
            <person name="Bunk B."/>
            <person name="Jeske O."/>
            <person name="Meyerdierks A."/>
            <person name="Storesund J.E."/>
            <person name="Kallscheuer N."/>
            <person name="Luecker S."/>
            <person name="Lage O.M."/>
            <person name="Pohl T."/>
            <person name="Merkel B.J."/>
            <person name="Hornburger P."/>
            <person name="Mueller R.-W."/>
            <person name="Bruemmer F."/>
            <person name="Labrenz M."/>
            <person name="Spormann A.M."/>
            <person name="Op Den Camp H."/>
            <person name="Overmann J."/>
            <person name="Amann R."/>
            <person name="Jetten M.S.M."/>
            <person name="Mascher T."/>
            <person name="Medema M.H."/>
            <person name="Devos D.P."/>
            <person name="Kaster A.-K."/>
            <person name="Ovreas L."/>
            <person name="Rohde M."/>
            <person name="Galperin M.Y."/>
            <person name="Jogler C."/>
        </authorList>
    </citation>
    <scope>NUCLEOTIDE SEQUENCE [LARGE SCALE GENOMIC DNA]</scope>
    <source>
        <strain evidence="6 7">Poly51</strain>
    </source>
</reference>
<feature type="transmembrane region" description="Helical" evidence="5">
    <location>
        <begin position="126"/>
        <end position="143"/>
    </location>
</feature>
<gene>
    <name evidence="6" type="ORF">Poly51_08570</name>
</gene>
<evidence type="ECO:0000256" key="2">
    <source>
        <dbReference type="ARBA" id="ARBA00022692"/>
    </source>
</evidence>
<evidence type="ECO:0000256" key="4">
    <source>
        <dbReference type="ARBA" id="ARBA00023136"/>
    </source>
</evidence>
<evidence type="ECO:0000313" key="6">
    <source>
        <dbReference type="EMBL" id="TWU60579.1"/>
    </source>
</evidence>
<evidence type="ECO:0000256" key="5">
    <source>
        <dbReference type="SAM" id="Phobius"/>
    </source>
</evidence>
<protein>
    <recommendedName>
        <fullName evidence="8">DUF2585 family protein</fullName>
    </recommendedName>
</protein>
<dbReference type="AlphaFoldDB" id="A0A5C6FKI6"/>
<keyword evidence="2 5" id="KW-0812">Transmembrane</keyword>
<name>A0A5C6FKI6_9BACT</name>
<proteinExistence type="predicted"/>
<dbReference type="GO" id="GO:0005886">
    <property type="term" value="C:plasma membrane"/>
    <property type="evidence" value="ECO:0007669"/>
    <property type="project" value="InterPro"/>
</dbReference>
<accession>A0A5C6FKI6</accession>
<keyword evidence="3 5" id="KW-1133">Transmembrane helix</keyword>
<dbReference type="Pfam" id="PF10755">
    <property type="entry name" value="DUF2585"/>
    <property type="match status" value="1"/>
</dbReference>
<evidence type="ECO:0000256" key="1">
    <source>
        <dbReference type="ARBA" id="ARBA00022475"/>
    </source>
</evidence>
<keyword evidence="1" id="KW-1003">Cell membrane</keyword>
<organism evidence="6 7">
    <name type="scientific">Rubripirellula tenax</name>
    <dbReference type="NCBI Taxonomy" id="2528015"/>
    <lineage>
        <taxon>Bacteria</taxon>
        <taxon>Pseudomonadati</taxon>
        <taxon>Planctomycetota</taxon>
        <taxon>Planctomycetia</taxon>
        <taxon>Pirellulales</taxon>
        <taxon>Pirellulaceae</taxon>
        <taxon>Rubripirellula</taxon>
    </lineage>
</organism>
<evidence type="ECO:0000313" key="7">
    <source>
        <dbReference type="Proteomes" id="UP000318288"/>
    </source>
</evidence>